<keyword evidence="3" id="KW-0067">ATP-binding</keyword>
<dbReference type="Proteomes" id="UP000325577">
    <property type="component" value="Linkage Group LG0"/>
</dbReference>
<dbReference type="SUPFAM" id="SSF54211">
    <property type="entry name" value="Ribosomal protein S5 domain 2-like"/>
    <property type="match status" value="1"/>
</dbReference>
<keyword evidence="2" id="KW-0808">Transferase</keyword>
<keyword evidence="5" id="KW-1185">Reference proteome</keyword>
<evidence type="ECO:0000313" key="5">
    <source>
        <dbReference type="Proteomes" id="UP000325577"/>
    </source>
</evidence>
<proteinExistence type="predicted"/>
<dbReference type="InterPro" id="IPR014721">
    <property type="entry name" value="Ribsml_uS5_D2-typ_fold_subgr"/>
</dbReference>
<evidence type="ECO:0000313" key="4">
    <source>
        <dbReference type="EMBL" id="KAA8549983.1"/>
    </source>
</evidence>
<dbReference type="OrthoDB" id="3191556at2759"/>
<dbReference type="PANTHER" id="PTHR43527">
    <property type="entry name" value="4-DIPHOSPHOCYTIDYL-2-C-METHYL-D-ERYTHRITOL KINASE, CHLOROPLASTIC"/>
    <property type="match status" value="1"/>
</dbReference>
<dbReference type="EMBL" id="CM018031">
    <property type="protein sequence ID" value="KAA8549983.1"/>
    <property type="molecule type" value="Genomic_DNA"/>
</dbReference>
<accession>A0A5J5C3L9</accession>
<dbReference type="GO" id="GO:0005524">
    <property type="term" value="F:ATP binding"/>
    <property type="evidence" value="ECO:0007669"/>
    <property type="project" value="UniProtKB-KW"/>
</dbReference>
<evidence type="ECO:0000256" key="1">
    <source>
        <dbReference type="ARBA" id="ARBA00022741"/>
    </source>
</evidence>
<name>A0A5J5C3L9_9ASTE</name>
<reference evidence="4 5" key="1">
    <citation type="submission" date="2019-09" db="EMBL/GenBank/DDBJ databases">
        <title>A chromosome-level genome assembly of the Chinese tupelo Nyssa sinensis.</title>
        <authorList>
            <person name="Yang X."/>
            <person name="Kang M."/>
            <person name="Yang Y."/>
            <person name="Xiong H."/>
            <person name="Wang M."/>
            <person name="Zhang Z."/>
            <person name="Wang Z."/>
            <person name="Wu H."/>
            <person name="Ma T."/>
            <person name="Liu J."/>
            <person name="Xi Z."/>
        </authorList>
    </citation>
    <scope>NUCLEOTIDE SEQUENCE [LARGE SCALE GENOMIC DNA]</scope>
    <source>
        <strain evidence="4">J267</strain>
        <tissue evidence="4">Leaf</tissue>
    </source>
</reference>
<protein>
    <submittedName>
        <fullName evidence="4">Uncharacterized protein</fullName>
    </submittedName>
</protein>
<organism evidence="4 5">
    <name type="scientific">Nyssa sinensis</name>
    <dbReference type="NCBI Taxonomy" id="561372"/>
    <lineage>
        <taxon>Eukaryota</taxon>
        <taxon>Viridiplantae</taxon>
        <taxon>Streptophyta</taxon>
        <taxon>Embryophyta</taxon>
        <taxon>Tracheophyta</taxon>
        <taxon>Spermatophyta</taxon>
        <taxon>Magnoliopsida</taxon>
        <taxon>eudicotyledons</taxon>
        <taxon>Gunneridae</taxon>
        <taxon>Pentapetalae</taxon>
        <taxon>asterids</taxon>
        <taxon>Cornales</taxon>
        <taxon>Nyssaceae</taxon>
        <taxon>Nyssa</taxon>
    </lineage>
</organism>
<dbReference type="GO" id="GO:0050515">
    <property type="term" value="F:4-(cytidine 5'-diphospho)-2-C-methyl-D-erythritol kinase activity"/>
    <property type="evidence" value="ECO:0007669"/>
    <property type="project" value="TreeGrafter"/>
</dbReference>
<dbReference type="GO" id="GO:0009507">
    <property type="term" value="C:chloroplast"/>
    <property type="evidence" value="ECO:0007669"/>
    <property type="project" value="TreeGrafter"/>
</dbReference>
<dbReference type="AlphaFoldDB" id="A0A5J5C3L9"/>
<evidence type="ECO:0000256" key="2">
    <source>
        <dbReference type="ARBA" id="ARBA00022777"/>
    </source>
</evidence>
<dbReference type="PANTHER" id="PTHR43527:SF2">
    <property type="entry name" value="4-DIPHOSPHOCYTIDYL-2-C-METHYL-D-ERYTHRITOL KINASE, CHLOROPLASTIC"/>
    <property type="match status" value="1"/>
</dbReference>
<sequence>MSEIESLIRQEKSVYLLRIGHLRHFLFAEKLNFRGPNVLRAMASDSQNGKKRVEIVHDPDERLNNLANEVDKNAGLSRLTLFSPYKINVFLRRTRKREDGFHDLAYLFHVISLGDKIKFSLSSSKSKGRFSTNVPRVPLDDRNFIIKALNLYRKKTETDNFFWYLGRFILIKRCSLFFFHGGAYYTGRGESLLHLKCFHL</sequence>
<dbReference type="Gene3D" id="3.30.230.10">
    <property type="match status" value="1"/>
</dbReference>
<gene>
    <name evidence="4" type="ORF">F0562_001660</name>
</gene>
<dbReference type="InterPro" id="IPR020568">
    <property type="entry name" value="Ribosomal_Su5_D2-typ_SF"/>
</dbReference>
<evidence type="ECO:0000256" key="3">
    <source>
        <dbReference type="ARBA" id="ARBA00022840"/>
    </source>
</evidence>
<keyword evidence="2" id="KW-0418">Kinase</keyword>
<keyword evidence="1" id="KW-0547">Nucleotide-binding</keyword>